<reference evidence="4 5" key="1">
    <citation type="submission" date="2016-05" db="EMBL/GenBank/DDBJ databases">
        <authorList>
            <person name="Naeem Raeece"/>
        </authorList>
    </citation>
    <scope>NUCLEOTIDE SEQUENCE [LARGE SCALE GENOMIC DNA]</scope>
</reference>
<dbReference type="Proteomes" id="UP000078555">
    <property type="component" value="Unassembled WGS sequence"/>
</dbReference>
<protein>
    <submittedName>
        <fullName evidence="2">Uncharacterized protein</fullName>
    </submittedName>
</protein>
<accession>A0A1A8YMJ1</accession>
<dbReference type="EMBL" id="FLRD01000043">
    <property type="protein sequence ID" value="SBT32788.1"/>
    <property type="molecule type" value="Genomic_DNA"/>
</dbReference>
<feature type="compositionally biased region" description="Basic and acidic residues" evidence="1">
    <location>
        <begin position="51"/>
        <end position="66"/>
    </location>
</feature>
<reference evidence="2" key="2">
    <citation type="submission" date="2016-05" db="EMBL/GenBank/DDBJ databases">
        <authorList>
            <person name="Lavstsen T."/>
            <person name="Jespersen J.S."/>
        </authorList>
    </citation>
    <scope>NUCLEOTIDE SEQUENCE [LARGE SCALE GENOMIC DNA]</scope>
</reference>
<dbReference type="AlphaFoldDB" id="A0A1A8YMJ1"/>
<dbReference type="Proteomes" id="UP000078550">
    <property type="component" value="Unassembled WGS sequence"/>
</dbReference>
<evidence type="ECO:0000313" key="5">
    <source>
        <dbReference type="Proteomes" id="UP000078555"/>
    </source>
</evidence>
<keyword evidence="5" id="KW-1185">Reference proteome</keyword>
<organism evidence="2 5">
    <name type="scientific">Plasmodium ovale wallikeri</name>
    <dbReference type="NCBI Taxonomy" id="864142"/>
    <lineage>
        <taxon>Eukaryota</taxon>
        <taxon>Sar</taxon>
        <taxon>Alveolata</taxon>
        <taxon>Apicomplexa</taxon>
        <taxon>Aconoidasida</taxon>
        <taxon>Haemosporida</taxon>
        <taxon>Plasmodiidae</taxon>
        <taxon>Plasmodium</taxon>
        <taxon>Plasmodium (Plasmodium)</taxon>
    </lineage>
</organism>
<evidence type="ECO:0000313" key="2">
    <source>
        <dbReference type="EMBL" id="SBT32788.1"/>
    </source>
</evidence>
<gene>
    <name evidence="2" type="ORF">POVWA1_013790</name>
    <name evidence="3" type="ORF">POVWA2_051400</name>
</gene>
<feature type="compositionally biased region" description="Basic and acidic residues" evidence="1">
    <location>
        <begin position="1"/>
        <end position="11"/>
    </location>
</feature>
<proteinExistence type="predicted"/>
<evidence type="ECO:0000313" key="3">
    <source>
        <dbReference type="EMBL" id="SBT46168.1"/>
    </source>
</evidence>
<feature type="region of interest" description="Disordered" evidence="1">
    <location>
        <begin position="1"/>
        <end position="68"/>
    </location>
</feature>
<evidence type="ECO:0000256" key="1">
    <source>
        <dbReference type="SAM" id="MobiDB-lite"/>
    </source>
</evidence>
<dbReference type="EMBL" id="FLRE01000182">
    <property type="protein sequence ID" value="SBT46168.1"/>
    <property type="molecule type" value="Genomic_DNA"/>
</dbReference>
<name>A0A1A8YMJ1_PLAOA</name>
<sequence>MLNKLFEEKSGKTQNNYPSSYHTHTHNSAFCSGNSSGSRSGSRSGSGSGSSREEDNPPKGGGKNEKNWFIVENIKLRNKIKCLKGKYEKLQRTASMK</sequence>
<feature type="compositionally biased region" description="Polar residues" evidence="1">
    <location>
        <begin position="12"/>
        <end position="31"/>
    </location>
</feature>
<evidence type="ECO:0000313" key="4">
    <source>
        <dbReference type="Proteomes" id="UP000078550"/>
    </source>
</evidence>
<feature type="compositionally biased region" description="Low complexity" evidence="1">
    <location>
        <begin position="32"/>
        <end position="45"/>
    </location>
</feature>